<organism evidence="1 2">
    <name type="scientific">Daphnia magna</name>
    <dbReference type="NCBI Taxonomy" id="35525"/>
    <lineage>
        <taxon>Eukaryota</taxon>
        <taxon>Metazoa</taxon>
        <taxon>Ecdysozoa</taxon>
        <taxon>Arthropoda</taxon>
        <taxon>Crustacea</taxon>
        <taxon>Branchiopoda</taxon>
        <taxon>Diplostraca</taxon>
        <taxon>Cladocera</taxon>
        <taxon>Anomopoda</taxon>
        <taxon>Daphniidae</taxon>
        <taxon>Daphnia</taxon>
    </lineage>
</organism>
<protein>
    <submittedName>
        <fullName evidence="1">Uncharacterized protein</fullName>
    </submittedName>
</protein>
<gene>
    <name evidence="1" type="ORF">OUZ56_030121</name>
</gene>
<comment type="caution">
    <text evidence="1">The sequence shown here is derived from an EMBL/GenBank/DDBJ whole genome shotgun (WGS) entry which is preliminary data.</text>
</comment>
<evidence type="ECO:0000313" key="2">
    <source>
        <dbReference type="Proteomes" id="UP001234178"/>
    </source>
</evidence>
<dbReference type="Proteomes" id="UP001234178">
    <property type="component" value="Unassembled WGS sequence"/>
</dbReference>
<proteinExistence type="predicted"/>
<accession>A0ABQ9ZQE5</accession>
<reference evidence="1 2" key="1">
    <citation type="journal article" date="2023" name="Nucleic Acids Res.">
        <title>The hologenome of Daphnia magna reveals possible DNA methylation and microbiome-mediated evolution of the host genome.</title>
        <authorList>
            <person name="Chaturvedi A."/>
            <person name="Li X."/>
            <person name="Dhandapani V."/>
            <person name="Marshall H."/>
            <person name="Kissane S."/>
            <person name="Cuenca-Cambronero M."/>
            <person name="Asole G."/>
            <person name="Calvet F."/>
            <person name="Ruiz-Romero M."/>
            <person name="Marangio P."/>
            <person name="Guigo R."/>
            <person name="Rago D."/>
            <person name="Mirbahai L."/>
            <person name="Eastwood N."/>
            <person name="Colbourne J.K."/>
            <person name="Zhou J."/>
            <person name="Mallon E."/>
            <person name="Orsini L."/>
        </authorList>
    </citation>
    <scope>NUCLEOTIDE SEQUENCE [LARGE SCALE GENOMIC DNA]</scope>
    <source>
        <strain evidence="1">LRV0_1</strain>
    </source>
</reference>
<dbReference type="EMBL" id="JAOYFB010000005">
    <property type="protein sequence ID" value="KAK4015132.1"/>
    <property type="molecule type" value="Genomic_DNA"/>
</dbReference>
<sequence>MNRDKINADHLKEAGTRKMHKVKLDWISWISYFNQYNWSNIINRFENNRHLAYNKPLALLL</sequence>
<keyword evidence="2" id="KW-1185">Reference proteome</keyword>
<name>A0ABQ9ZQE5_9CRUS</name>
<evidence type="ECO:0000313" key="1">
    <source>
        <dbReference type="EMBL" id="KAK4015132.1"/>
    </source>
</evidence>